<comment type="cofactor">
    <cofactor evidence="14">
        <name>K(+)</name>
        <dbReference type="ChEBI" id="CHEBI:29103"/>
    </cofactor>
</comment>
<keyword evidence="6 14" id="KW-0658">Purine biosynthesis</keyword>
<evidence type="ECO:0000256" key="14">
    <source>
        <dbReference type="HAMAP-Rule" id="MF_03156"/>
    </source>
</evidence>
<reference evidence="18" key="1">
    <citation type="submission" date="2019-10" db="EMBL/GenBank/DDBJ databases">
        <title>Corvus moneduloides (New Caledonian crow) genome, bCorMon1, primary haplotype.</title>
        <authorList>
            <person name="Rutz C."/>
            <person name="Fungtammasan C."/>
            <person name="Mountcastle J."/>
            <person name="Formenti G."/>
            <person name="Chow W."/>
            <person name="Howe K."/>
            <person name="Steele M.P."/>
            <person name="Fernandes J."/>
            <person name="Gilbert M.T.P."/>
            <person name="Fedrigo O."/>
            <person name="Jarvis E.D."/>
            <person name="Gemmell N."/>
        </authorList>
    </citation>
    <scope>NUCLEOTIDE SEQUENCE [LARGE SCALE GENOMIC DNA]</scope>
</reference>
<keyword evidence="3 14" id="KW-0479">Metal-binding</keyword>
<dbReference type="InterPro" id="IPR005990">
    <property type="entry name" value="IMP_DH"/>
</dbReference>
<evidence type="ECO:0000256" key="12">
    <source>
        <dbReference type="ARBA" id="ARBA00024330"/>
    </source>
</evidence>
<keyword evidence="11 14" id="KW-0539">Nucleus</keyword>
<dbReference type="PROSITE" id="PS51371">
    <property type="entry name" value="CBS"/>
    <property type="match status" value="2"/>
</dbReference>
<feature type="binding site" description="in other chain" evidence="14">
    <location>
        <position position="381"/>
    </location>
    <ligand>
        <name>K(+)</name>
        <dbReference type="ChEBI" id="CHEBI:29103"/>
        <note>ligand shared between two tetrameric partners</note>
    </ligand>
</feature>
<dbReference type="EC" id="1.1.1.205" evidence="14 15"/>
<evidence type="ECO:0000313" key="18">
    <source>
        <dbReference type="Proteomes" id="UP000694553"/>
    </source>
</evidence>
<feature type="active site" description="Proton acceptor" evidence="14">
    <location>
        <position position="482"/>
    </location>
</feature>
<dbReference type="Proteomes" id="UP000694553">
    <property type="component" value="Unassembled WGS sequence"/>
</dbReference>
<dbReference type="Ensembl" id="ENSCMUT00000001295.2">
    <property type="protein sequence ID" value="ENSCMUP00000001204.2"/>
    <property type="gene ID" value="ENSCMUG00000000861.2"/>
</dbReference>
<comment type="subcellular location">
    <subcellularLocation>
        <location evidence="1">Cytoplasm</location>
        <location evidence="1">Cytosol</location>
    </subcellularLocation>
    <subcellularLocation>
        <location evidence="14">Cytoplasm</location>
    </subcellularLocation>
    <subcellularLocation>
        <location evidence="14">Nucleus</location>
    </subcellularLocation>
</comment>
<dbReference type="GO" id="GO:0000166">
    <property type="term" value="F:nucleotide binding"/>
    <property type="evidence" value="ECO:0007669"/>
    <property type="project" value="UniProtKB-UniRule"/>
</dbReference>
<evidence type="ECO:0000256" key="13">
    <source>
        <dbReference type="ARBA" id="ARBA00048028"/>
    </source>
</evidence>
<keyword evidence="10" id="KW-0129">CBS domain</keyword>
<accession>A0A8C3D886</accession>
<dbReference type="CDD" id="cd04601">
    <property type="entry name" value="CBS_pair_IMPDH"/>
    <property type="match status" value="1"/>
</dbReference>
<evidence type="ECO:0000256" key="15">
    <source>
        <dbReference type="RuleBase" id="RU003928"/>
    </source>
</evidence>
<feature type="binding site" description="in other chain" evidence="14">
    <location>
        <position position="379"/>
    </location>
    <ligand>
        <name>K(+)</name>
        <dbReference type="ChEBI" id="CHEBI:29103"/>
        <note>ligand shared between two tetrameric partners</note>
    </ligand>
</feature>
<evidence type="ECO:0000256" key="7">
    <source>
        <dbReference type="ARBA" id="ARBA00022958"/>
    </source>
</evidence>
<comment type="activity regulation">
    <text evidence="14">Mycophenolic acid (MPA) is a non-competitive inhibitor that prevents formation of the closed enzyme conformation by binding to the same site as the amobile flap. In contrast, mizoribine monophosphate (MZP) is a competitive inhibitor that induces the closed conformation. MPA is a potent inhibitor of mammalian IMPDHs but a poor inhibitor of the bacterial enzymes. MZP is a more potent inhibitor of bacterial IMPDH.</text>
</comment>
<feature type="binding site" description="in other chain" evidence="14">
    <location>
        <position position="384"/>
    </location>
    <ligand>
        <name>K(+)</name>
        <dbReference type="ChEBI" id="CHEBI:29103"/>
        <note>ligand shared between two tetrameric partners</note>
    </ligand>
</feature>
<dbReference type="CDD" id="cd00381">
    <property type="entry name" value="IMPDH"/>
    <property type="match status" value="1"/>
</dbReference>
<reference evidence="17" key="2">
    <citation type="submission" date="2025-08" db="UniProtKB">
        <authorList>
            <consortium name="Ensembl"/>
        </authorList>
    </citation>
    <scope>IDENTIFICATION</scope>
</reference>
<feature type="binding site" evidence="14">
    <location>
        <begin position="327"/>
        <end position="329"/>
    </location>
    <ligand>
        <name>NAD(+)</name>
        <dbReference type="ChEBI" id="CHEBI:57540"/>
    </ligand>
</feature>
<comment type="subunit">
    <text evidence="14">Homotetramer.</text>
</comment>
<dbReference type="InterPro" id="IPR013785">
    <property type="entry name" value="Aldolase_TIM"/>
</dbReference>
<dbReference type="FunFam" id="3.20.20.70:FF:000007">
    <property type="entry name" value="Chromosome 19 SCAF14664, whole genome shotgun sequence"/>
    <property type="match status" value="1"/>
</dbReference>
<dbReference type="GO" id="GO:0006183">
    <property type="term" value="P:GTP biosynthetic process"/>
    <property type="evidence" value="ECO:0007669"/>
    <property type="project" value="TreeGrafter"/>
</dbReference>
<keyword evidence="4" id="KW-0677">Repeat</keyword>
<feature type="active site" description="Thioimidate intermediate" evidence="14">
    <location>
        <position position="384"/>
    </location>
</feature>
<proteinExistence type="inferred from homology"/>
<feature type="binding site" evidence="14">
    <location>
        <position position="494"/>
    </location>
    <ligand>
        <name>IMP</name>
        <dbReference type="ChEBI" id="CHEBI:58053"/>
    </ligand>
</feature>
<dbReference type="GO" id="GO:0005634">
    <property type="term" value="C:nucleus"/>
    <property type="evidence" value="ECO:0007669"/>
    <property type="project" value="UniProtKB-SubCell"/>
</dbReference>
<keyword evidence="2 14" id="KW-0963">Cytoplasm</keyword>
<dbReference type="SMART" id="SM00116">
    <property type="entry name" value="CBS"/>
    <property type="match status" value="2"/>
</dbReference>
<evidence type="ECO:0000256" key="5">
    <source>
        <dbReference type="ARBA" id="ARBA00022749"/>
    </source>
</evidence>
<dbReference type="SMART" id="SM01240">
    <property type="entry name" value="IMPDH"/>
    <property type="match status" value="1"/>
</dbReference>
<dbReference type="InterPro" id="IPR015875">
    <property type="entry name" value="IMP_DH/GMP_Rdtase_CS"/>
</dbReference>
<dbReference type="Pfam" id="PF00478">
    <property type="entry name" value="IMPDH"/>
    <property type="match status" value="1"/>
</dbReference>
<dbReference type="InterPro" id="IPR000644">
    <property type="entry name" value="CBS_dom"/>
</dbReference>
<keyword evidence="18" id="KW-1185">Reference proteome</keyword>
<keyword evidence="8 14" id="KW-0560">Oxidoreductase</keyword>
<dbReference type="InterPro" id="IPR001093">
    <property type="entry name" value="IMP_DH_GMPRt"/>
</dbReference>
<evidence type="ECO:0000256" key="8">
    <source>
        <dbReference type="ARBA" id="ARBA00023002"/>
    </source>
</evidence>
<comment type="pathway">
    <text evidence="12 14 15">Purine metabolism; XMP biosynthesis via de novo pathway; XMP from IMP: step 1/1.</text>
</comment>
<feature type="binding site" evidence="14">
    <location>
        <begin position="464"/>
        <end position="468"/>
    </location>
    <ligand>
        <name>IMP</name>
        <dbReference type="ChEBI" id="CHEBI:58053"/>
    </ligand>
</feature>
<evidence type="ECO:0000313" key="17">
    <source>
        <dbReference type="Ensembl" id="ENSCMUP00000001204.2"/>
    </source>
</evidence>
<evidence type="ECO:0000256" key="3">
    <source>
        <dbReference type="ARBA" id="ARBA00022723"/>
    </source>
</evidence>
<dbReference type="HAMAP" id="MF_01964">
    <property type="entry name" value="IMPDH"/>
    <property type="match status" value="1"/>
</dbReference>
<evidence type="ECO:0000256" key="1">
    <source>
        <dbReference type="ARBA" id="ARBA00004514"/>
    </source>
</evidence>
<feature type="binding site" evidence="14">
    <location>
        <begin position="377"/>
        <end position="379"/>
    </location>
    <ligand>
        <name>NAD(+)</name>
        <dbReference type="ChEBI" id="CHEBI:57540"/>
    </ligand>
</feature>
<comment type="similarity">
    <text evidence="14">Belongs to the IMPDH/GMPR family.</text>
</comment>
<dbReference type="OMA" id="PGSHCTT"/>
<dbReference type="GO" id="GO:0046872">
    <property type="term" value="F:metal ion binding"/>
    <property type="evidence" value="ECO:0007669"/>
    <property type="project" value="UniProtKB-UniRule"/>
</dbReference>
<organism evidence="17 18">
    <name type="scientific">Corvus moneduloides</name>
    <name type="common">New Caledonian crow</name>
    <dbReference type="NCBI Taxonomy" id="1196302"/>
    <lineage>
        <taxon>Eukaryota</taxon>
        <taxon>Metazoa</taxon>
        <taxon>Chordata</taxon>
        <taxon>Craniata</taxon>
        <taxon>Vertebrata</taxon>
        <taxon>Euteleostomi</taxon>
        <taxon>Archelosauria</taxon>
        <taxon>Archosauria</taxon>
        <taxon>Dinosauria</taxon>
        <taxon>Saurischia</taxon>
        <taxon>Theropoda</taxon>
        <taxon>Coelurosauria</taxon>
        <taxon>Aves</taxon>
        <taxon>Neognathae</taxon>
        <taxon>Neoaves</taxon>
        <taxon>Telluraves</taxon>
        <taxon>Australaves</taxon>
        <taxon>Passeriformes</taxon>
        <taxon>Corvoidea</taxon>
        <taxon>Corvidae</taxon>
        <taxon>Corvus</taxon>
    </lineage>
</organism>
<comment type="caution">
    <text evidence="14">Lacks conserved residue(s) required for the propagation of feature annotation.</text>
</comment>
<gene>
    <name evidence="17" type="primary">IMPDH2</name>
    <name evidence="14" type="synonym">IMPDH</name>
</gene>
<dbReference type="GO" id="GO:0005829">
    <property type="term" value="C:cytosol"/>
    <property type="evidence" value="ECO:0007669"/>
    <property type="project" value="UniProtKB-SubCell"/>
</dbReference>
<keyword evidence="7 14" id="KW-0630">Potassium</keyword>
<comment type="catalytic activity">
    <reaction evidence="13 14 15">
        <text>IMP + NAD(+) + H2O = XMP + NADH + H(+)</text>
        <dbReference type="Rhea" id="RHEA:11708"/>
        <dbReference type="ChEBI" id="CHEBI:15377"/>
        <dbReference type="ChEBI" id="CHEBI:15378"/>
        <dbReference type="ChEBI" id="CHEBI:57464"/>
        <dbReference type="ChEBI" id="CHEBI:57540"/>
        <dbReference type="ChEBI" id="CHEBI:57945"/>
        <dbReference type="ChEBI" id="CHEBI:58053"/>
        <dbReference type="EC" id="1.1.1.205"/>
    </reaction>
</comment>
<comment type="function">
    <text evidence="14">Catalyzes the conversion of inosine 5'-phosphate (IMP) to xanthosine 5'-phosphate (XMP), the first committed and rate-limiting step in the de novo synthesis of guanine nucleotides, and therefore plays an important role in the regulation of cell growth.</text>
</comment>
<evidence type="ECO:0000256" key="4">
    <source>
        <dbReference type="ARBA" id="ARBA00022737"/>
    </source>
</evidence>
<dbReference type="Pfam" id="PF00571">
    <property type="entry name" value="CBS"/>
    <property type="match status" value="2"/>
</dbReference>
<protein>
    <recommendedName>
        <fullName evidence="14 15">Inosine-5'-monophosphate dehydrogenase</fullName>
        <shortName evidence="14">IMP dehydrogenase</shortName>
        <shortName evidence="14">IMPD</shortName>
        <shortName evidence="14">IMPDH</shortName>
        <ecNumber evidence="14 15">1.1.1.205</ecNumber>
    </recommendedName>
</protein>
<feature type="binding site" evidence="14">
    <location>
        <begin position="417"/>
        <end position="419"/>
    </location>
    <ligand>
        <name>IMP</name>
        <dbReference type="ChEBI" id="CHEBI:58053"/>
    </ligand>
</feature>
<dbReference type="PROSITE" id="PS00487">
    <property type="entry name" value="IMP_DH_GMP_RED"/>
    <property type="match status" value="1"/>
</dbReference>
<dbReference type="NCBIfam" id="TIGR01302">
    <property type="entry name" value="IMP_dehydrog"/>
    <property type="match status" value="1"/>
</dbReference>
<dbReference type="PANTHER" id="PTHR11911">
    <property type="entry name" value="INOSINE-5-MONOPHOSPHATE DEHYDROGENASE RELATED"/>
    <property type="match status" value="1"/>
</dbReference>
<dbReference type="GO" id="GO:0003938">
    <property type="term" value="F:IMP dehydrogenase activity"/>
    <property type="evidence" value="ECO:0007669"/>
    <property type="project" value="UniProtKB-UniRule"/>
</dbReference>
<keyword evidence="9 14" id="KW-0520">NAD</keyword>
<evidence type="ECO:0000256" key="11">
    <source>
        <dbReference type="ARBA" id="ARBA00023242"/>
    </source>
</evidence>
<dbReference type="UniPathway" id="UPA00601">
    <property type="reaction ID" value="UER00295"/>
</dbReference>
<reference evidence="17" key="3">
    <citation type="submission" date="2025-09" db="UniProtKB">
        <authorList>
            <consortium name="Ensembl"/>
        </authorList>
    </citation>
    <scope>IDENTIFICATION</scope>
</reference>
<feature type="binding site" evidence="14">
    <location>
        <begin position="440"/>
        <end position="441"/>
    </location>
    <ligand>
        <name>IMP</name>
        <dbReference type="ChEBI" id="CHEBI:58053"/>
    </ligand>
</feature>
<keyword evidence="5 14" id="KW-0332">GMP biosynthesis</keyword>
<evidence type="ECO:0000256" key="10">
    <source>
        <dbReference type="ARBA" id="ARBA00023122"/>
    </source>
</evidence>
<feature type="region of interest" description="Disordered" evidence="16">
    <location>
        <begin position="1"/>
        <end position="33"/>
    </location>
</feature>
<dbReference type="SUPFAM" id="SSF51412">
    <property type="entry name" value="Inosine monophosphate dehydrogenase (IMPDH)"/>
    <property type="match status" value="2"/>
</dbReference>
<evidence type="ECO:0000256" key="16">
    <source>
        <dbReference type="SAM" id="MobiDB-lite"/>
    </source>
</evidence>
<dbReference type="PANTHER" id="PTHR11911:SF121">
    <property type="entry name" value="INOSINE-5'-MONOPHOSPHATE DEHYDROGENASE 2"/>
    <property type="match status" value="1"/>
</dbReference>
<dbReference type="AlphaFoldDB" id="A0A8C3D886"/>
<dbReference type="GO" id="GO:0006177">
    <property type="term" value="P:GMP biosynthetic process"/>
    <property type="evidence" value="ECO:0007669"/>
    <property type="project" value="UniProtKB-UniRule"/>
</dbReference>
<evidence type="ECO:0000256" key="2">
    <source>
        <dbReference type="ARBA" id="ARBA00022490"/>
    </source>
</evidence>
<feature type="binding site" evidence="14">
    <location>
        <position position="382"/>
    </location>
    <ligand>
        <name>IMP</name>
        <dbReference type="ChEBI" id="CHEBI:58053"/>
    </ligand>
</feature>
<name>A0A8C3D886_CORMO</name>
<sequence length="630" mass="68440">RHRGPECPRHRPAQRRARAGAVPRSGALRGTRGRYRRLPLPESLLAGRARGGAMADYLISGGTGYVPDDGLTAQQLFSCGDGLTYNDFLILPGYIDFTADQVDLTSALTKRITLKTPLVSSPMDTVTEASMAIAMALTGGIGFIHHNCTPEFQANEVRKVKKYEQGFITDPVVLSPNDRVRDVFEAKARHGFCGIPITDNGKMGGKLVGIISSRDIDFLKESEHDLPLGEIMTKREDLVVAPAGVMLKEANEILQRSKKGKLPIVNEDDELVAIIARTDLKKNRDYPLASKDSKKQLLCGAAIGTHEDDKYRLDLLVQAGVDAVVLDSSQGNSIFQINMIKYIKEKYPNLQVIGGNVVTAAQAKNLIDAGVDALRVGMGSGSICITQEVLACGRPQATAVYKVSEYARRFGVPVIADGGIQTVGHIAKALALGASTVMMGSLLAATTEAPGEYFFSDGIRLKKYRGMGSLDAMDKNLGSQNRYFSETDKIKVAQGVSGAVQDKGSIHKFIPYLIAGIQHSCQDIGAKSLTQVRAMMYSGELKFEKRTTSAQVEGGVHGLHSHPVPQLPCPWLGVPLACPGTAQLHQLRLSPSLGWQDPFLTAPLSLPWVRWVSKGAPWCCFPRRYEKRLF</sequence>
<accession>A0A8U7P9F1</accession>
<dbReference type="Gene3D" id="3.20.20.70">
    <property type="entry name" value="Aldolase class I"/>
    <property type="match status" value="1"/>
</dbReference>
<feature type="binding site" evidence="14">
    <location>
        <position position="549"/>
    </location>
    <ligand>
        <name>K(+)</name>
        <dbReference type="ChEBI" id="CHEBI:29103"/>
        <note>ligand shared between two tetrameric partners</note>
    </ligand>
</feature>
<evidence type="ECO:0000256" key="9">
    <source>
        <dbReference type="ARBA" id="ARBA00023027"/>
    </source>
</evidence>
<evidence type="ECO:0000256" key="6">
    <source>
        <dbReference type="ARBA" id="ARBA00022755"/>
    </source>
</evidence>